<dbReference type="EMBL" id="BK015540">
    <property type="protein sequence ID" value="DAE11961.1"/>
    <property type="molecule type" value="Genomic_DNA"/>
</dbReference>
<accession>A0A8S5PZC4</accession>
<evidence type="ECO:0000313" key="2">
    <source>
        <dbReference type="EMBL" id="DAE11961.1"/>
    </source>
</evidence>
<protein>
    <submittedName>
        <fullName evidence="2">Uncharacterized protein</fullName>
    </submittedName>
</protein>
<organism evidence="2">
    <name type="scientific">Myoviridae sp. ctBtT5</name>
    <dbReference type="NCBI Taxonomy" id="2825048"/>
    <lineage>
        <taxon>Viruses</taxon>
        <taxon>Duplodnaviria</taxon>
        <taxon>Heunggongvirae</taxon>
        <taxon>Uroviricota</taxon>
        <taxon>Caudoviricetes</taxon>
    </lineage>
</organism>
<sequence>MEKKETMVKTQSSSFDLLISSGDSKERANGRI</sequence>
<proteinExistence type="predicted"/>
<feature type="compositionally biased region" description="Basic and acidic residues" evidence="1">
    <location>
        <begin position="23"/>
        <end position="32"/>
    </location>
</feature>
<feature type="region of interest" description="Disordered" evidence="1">
    <location>
        <begin position="1"/>
        <end position="32"/>
    </location>
</feature>
<evidence type="ECO:0000256" key="1">
    <source>
        <dbReference type="SAM" id="MobiDB-lite"/>
    </source>
</evidence>
<reference evidence="2" key="1">
    <citation type="journal article" date="2021" name="Proc. Natl. Acad. Sci. U.S.A.">
        <title>A Catalog of Tens of Thousands of Viruses from Human Metagenomes Reveals Hidden Associations with Chronic Diseases.</title>
        <authorList>
            <person name="Tisza M.J."/>
            <person name="Buck C.B."/>
        </authorList>
    </citation>
    <scope>NUCLEOTIDE SEQUENCE</scope>
    <source>
        <strain evidence="2">CtBtT5</strain>
    </source>
</reference>
<name>A0A8S5PZC4_9CAUD</name>